<evidence type="ECO:0000259" key="1">
    <source>
        <dbReference type="Pfam" id="PF13476"/>
    </source>
</evidence>
<protein>
    <recommendedName>
        <fullName evidence="1">Rad50/SbcC-type AAA domain-containing protein</fullName>
    </recommendedName>
</protein>
<dbReference type="Gene3D" id="3.40.50.300">
    <property type="entry name" value="P-loop containing nucleotide triphosphate hydrolases"/>
    <property type="match status" value="1"/>
</dbReference>
<evidence type="ECO:0000313" key="3">
    <source>
        <dbReference type="Proteomes" id="UP001204061"/>
    </source>
</evidence>
<dbReference type="InterPro" id="IPR038729">
    <property type="entry name" value="Rad50/SbcC_AAA"/>
</dbReference>
<sequence length="691" mass="78828">MKFKKLLVKITTEHDQHFGYHFSFSSGLNIIRGDNSSGKSTFVNSLIYALGMEEIIGAKGPTALPYALKDKFEYDGVEISVFESAIYLEIENDENRIITLKRYIKSKDTDTKLIQIIEGPYLSKKDSQNSYKNHFTFVHDPGSAQDPERGFYAYLERFMKLSLPEISDNKGKGAKLYLQSVFSALIIEQKRGWTDYIANIPYYGISGMREKVASFLLDLDTFRNNKRLSELLTSRDRLFAQWSSNITDMKLTTEYKGIAFSGIPKNPVNDFDSTLVNIGEWDKSEIKDIRKVKEELLSQWNEINKKPVEDDSLPNESAADILILQNNIDELLIALSMCSSQIKISESQLIQYKENLIDIEKDLKANKLTSKIIKFGAQQSNLSIAKGKCHTCMQPVDDILMPPDSLSMPMTIDENIVHLENQKNMIKSISAGLEKEIMANKEQLITITRKITEQKQILISLKRDMKSTNQIKEADIRKKIIIENRVSELEHAENEVGKLVSNFNKLSERYKKIQKEIAQLSTYTLSFSDKKKVDFLEKTFKELAQSFGYRSANINEVKIEPSTLLPYLMGIELRENIDTPTERKRNTADIKSDSSASDFVRLIWSYLISIYKTSDTYNGNHPRFIIFDEPAQHSMGVKSMNKLLMALSSTLNLQSIVSASFDESDENYKESTEGLTAFNVDILPRKLIGPL</sequence>
<comment type="caution">
    <text evidence="2">The sequence shown here is derived from an EMBL/GenBank/DDBJ whole genome shotgun (WGS) entry which is preliminary data.</text>
</comment>
<accession>A0AAW5MFI1</accession>
<reference evidence="2" key="1">
    <citation type="submission" date="2022-08" db="EMBL/GenBank/DDBJ databases">
        <title>A global survey of hypervirulent Aeromonas hydrophila identified this emerging pathogen in farmed fish in the lower Mekong River basin.</title>
        <authorList>
            <person name="Xu T."/>
            <person name="Rasmussen-Ivey C.R."/>
            <person name="Moen F.S."/>
            <person name="Fernandez Bravo A."/>
            <person name="Lamy B."/>
            <person name="Beaz-Hidalgo R."/>
            <person name="Khan C.D."/>
            <person name="Castro Escarpulli G."/>
            <person name="Yasin I.S.M."/>
            <person name="Figueras M.J."/>
            <person name="Azzam Sayuti M."/>
            <person name="Karim M.M."/>
            <person name="Alam K.M."/>
            <person name="Le T.T.T."/>
            <person name="Thao N.H.P."/>
            <person name="Addo S."/>
            <person name="Duodu S."/>
            <person name="Ali S."/>
            <person name="Mey S."/>
            <person name="Somony T."/>
            <person name="Liles M.R."/>
        </authorList>
    </citation>
    <scope>NUCLEOTIDE SEQUENCE</scope>
    <source>
        <strain evidence="2">0.14</strain>
    </source>
</reference>
<dbReference type="PANTHER" id="PTHR32114">
    <property type="entry name" value="ABC TRANSPORTER ABCH.3"/>
    <property type="match status" value="1"/>
</dbReference>
<dbReference type="InterPro" id="IPR027417">
    <property type="entry name" value="P-loop_NTPase"/>
</dbReference>
<dbReference type="RefSeq" id="WP_257725311.1">
    <property type="nucleotide sequence ID" value="NZ_JANLFC010000025.1"/>
</dbReference>
<name>A0AAW5MFI1_AERVE</name>
<dbReference type="Proteomes" id="UP001204061">
    <property type="component" value="Unassembled WGS sequence"/>
</dbReference>
<dbReference type="SUPFAM" id="SSF52540">
    <property type="entry name" value="P-loop containing nucleoside triphosphate hydrolases"/>
    <property type="match status" value="1"/>
</dbReference>
<dbReference type="AlphaFoldDB" id="A0AAW5MFI1"/>
<dbReference type="GO" id="GO:0006302">
    <property type="term" value="P:double-strand break repair"/>
    <property type="evidence" value="ECO:0007669"/>
    <property type="project" value="InterPro"/>
</dbReference>
<organism evidence="2 3">
    <name type="scientific">Aeromonas veronii</name>
    <dbReference type="NCBI Taxonomy" id="654"/>
    <lineage>
        <taxon>Bacteria</taxon>
        <taxon>Pseudomonadati</taxon>
        <taxon>Pseudomonadota</taxon>
        <taxon>Gammaproteobacteria</taxon>
        <taxon>Aeromonadales</taxon>
        <taxon>Aeromonadaceae</taxon>
        <taxon>Aeromonas</taxon>
    </lineage>
</organism>
<evidence type="ECO:0000313" key="2">
    <source>
        <dbReference type="EMBL" id="MCR4448482.1"/>
    </source>
</evidence>
<feature type="domain" description="Rad50/SbcC-type AAA" evidence="1">
    <location>
        <begin position="21"/>
        <end position="123"/>
    </location>
</feature>
<gene>
    <name evidence="2" type="ORF">NS965_08835</name>
</gene>
<proteinExistence type="predicted"/>
<dbReference type="GO" id="GO:0016887">
    <property type="term" value="F:ATP hydrolysis activity"/>
    <property type="evidence" value="ECO:0007669"/>
    <property type="project" value="InterPro"/>
</dbReference>
<dbReference type="PANTHER" id="PTHR32114:SF2">
    <property type="entry name" value="ABC TRANSPORTER ABCH.3"/>
    <property type="match status" value="1"/>
</dbReference>
<dbReference type="Pfam" id="PF13476">
    <property type="entry name" value="AAA_23"/>
    <property type="match status" value="1"/>
</dbReference>
<dbReference type="EMBL" id="JANLFC010000025">
    <property type="protein sequence ID" value="MCR4448482.1"/>
    <property type="molecule type" value="Genomic_DNA"/>
</dbReference>